<dbReference type="InterPro" id="IPR004333">
    <property type="entry name" value="SBP_dom"/>
</dbReference>
<gene>
    <name evidence="6" type="ORF">C2E21_8952</name>
</gene>
<evidence type="ECO:0000259" key="5">
    <source>
        <dbReference type="PROSITE" id="PS51141"/>
    </source>
</evidence>
<feature type="compositionally biased region" description="Acidic residues" evidence="4">
    <location>
        <begin position="247"/>
        <end position="256"/>
    </location>
</feature>
<evidence type="ECO:0000256" key="3">
    <source>
        <dbReference type="ARBA" id="ARBA00022833"/>
    </source>
</evidence>
<dbReference type="InterPro" id="IPR036893">
    <property type="entry name" value="SBP_sf"/>
</dbReference>
<keyword evidence="2" id="KW-0863">Zinc-finger</keyword>
<dbReference type="GO" id="GO:0008270">
    <property type="term" value="F:zinc ion binding"/>
    <property type="evidence" value="ECO:0007669"/>
    <property type="project" value="UniProtKB-KW"/>
</dbReference>
<evidence type="ECO:0000256" key="2">
    <source>
        <dbReference type="ARBA" id="ARBA00022771"/>
    </source>
</evidence>
<dbReference type="Proteomes" id="UP000239899">
    <property type="component" value="Unassembled WGS sequence"/>
</dbReference>
<feature type="domain" description="SBP-type" evidence="5">
    <location>
        <begin position="80"/>
        <end position="155"/>
    </location>
</feature>
<comment type="caution">
    <text evidence="6">The sequence shown here is derived from an EMBL/GenBank/DDBJ whole genome shotgun (WGS) entry which is preliminary data.</text>
</comment>
<dbReference type="PANTHER" id="PTHR31251">
    <property type="entry name" value="SQUAMOSA PROMOTER-BINDING-LIKE PROTEIN 4"/>
    <property type="match status" value="1"/>
</dbReference>
<feature type="region of interest" description="Disordered" evidence="4">
    <location>
        <begin position="1"/>
        <end position="45"/>
    </location>
</feature>
<keyword evidence="1" id="KW-0479">Metal-binding</keyword>
<dbReference type="Pfam" id="PF03110">
    <property type="entry name" value="SBP"/>
    <property type="match status" value="1"/>
</dbReference>
<dbReference type="SUPFAM" id="SSF103612">
    <property type="entry name" value="SBT domain"/>
    <property type="match status" value="1"/>
</dbReference>
<organism evidence="6 7">
    <name type="scientific">Chlorella sorokiniana</name>
    <name type="common">Freshwater green alga</name>
    <dbReference type="NCBI Taxonomy" id="3076"/>
    <lineage>
        <taxon>Eukaryota</taxon>
        <taxon>Viridiplantae</taxon>
        <taxon>Chlorophyta</taxon>
        <taxon>core chlorophytes</taxon>
        <taxon>Trebouxiophyceae</taxon>
        <taxon>Chlorellales</taxon>
        <taxon>Chlorellaceae</taxon>
        <taxon>Chlorella clade</taxon>
        <taxon>Chlorella</taxon>
    </lineage>
</organism>
<dbReference type="AlphaFoldDB" id="A0A2P6TCY8"/>
<proteinExistence type="predicted"/>
<evidence type="ECO:0000256" key="4">
    <source>
        <dbReference type="SAM" id="MobiDB-lite"/>
    </source>
</evidence>
<feature type="compositionally biased region" description="Low complexity" evidence="4">
    <location>
        <begin position="1"/>
        <end position="16"/>
    </location>
</feature>
<feature type="compositionally biased region" description="Low complexity" evidence="4">
    <location>
        <begin position="478"/>
        <end position="515"/>
    </location>
</feature>
<dbReference type="OrthoDB" id="515795at2759"/>
<dbReference type="InterPro" id="IPR044817">
    <property type="entry name" value="SBP-like"/>
</dbReference>
<dbReference type="GO" id="GO:0003677">
    <property type="term" value="F:DNA binding"/>
    <property type="evidence" value="ECO:0007669"/>
    <property type="project" value="InterPro"/>
</dbReference>
<keyword evidence="3" id="KW-0862">Zinc</keyword>
<keyword evidence="7" id="KW-1185">Reference proteome</keyword>
<feature type="region of interest" description="Disordered" evidence="4">
    <location>
        <begin position="167"/>
        <end position="229"/>
    </location>
</feature>
<feature type="region of interest" description="Disordered" evidence="4">
    <location>
        <begin position="478"/>
        <end position="572"/>
    </location>
</feature>
<name>A0A2P6TCY8_CHLSO</name>
<sequence>MEGAAAAAAAGVQAEATQPGQPAEAAEHPASPTSGQGQADAGHEAGGAGIAAAGAAARAQGASLSGGAAHKRKPGRPALHQGCQVCGTPLEGMRSFHQRYHICEKHMMADQVEWKGEPQRFCQQCGRFHPLDAFAPGMRSCRKQLAKHAERRRRGRELAAQAAAAAAAAAGGSKPVSPTAPAAKRPRSVALSAPEPSTIGATRLLQPPSTWRIADSTGSGGSSGLHQSVPESGVDALLAAAEEDALAEAEGMDEDAGQLKQESQQDAPPLRLEPDPAWFAGAATVPLPPPQFPAAVAFGSLSPALPGGAPTDATMAAALAALGGGPAALTAVAVAQQARQAQQAQLAALLLAQQQQQQRQQSALAALLNPPAQQDNTALSLALMQQAAGGPPPAPQPPSTLLQQLLGGSLGGGAAAAALLQQAVAQAPVPPPLEDRQTLRERQVAVLYKAAVERLLQTIVQLHPHVLALPGALAHLQAQPAQQPAQQQAPSAQQQPQQPQQEEATQQQQPAQQQHQDSDEKLQQPAVQQPAARSPAPQVLVVTAMPAQPLSPPSQPGQPASQPVSPLAQLPQ</sequence>
<accession>A0A2P6TCY8</accession>
<evidence type="ECO:0000313" key="6">
    <source>
        <dbReference type="EMBL" id="PRW20503.1"/>
    </source>
</evidence>
<dbReference type="PROSITE" id="PS51141">
    <property type="entry name" value="ZF_SBP"/>
    <property type="match status" value="1"/>
</dbReference>
<dbReference type="GO" id="GO:0005634">
    <property type="term" value="C:nucleus"/>
    <property type="evidence" value="ECO:0007669"/>
    <property type="project" value="InterPro"/>
</dbReference>
<feature type="compositionally biased region" description="Low complexity" evidence="4">
    <location>
        <begin position="557"/>
        <end position="566"/>
    </location>
</feature>
<dbReference type="PANTHER" id="PTHR31251:SF169">
    <property type="entry name" value="SQUAMOSA PROMOTER-BINDING-LIKE PROTEIN 8"/>
    <property type="match status" value="1"/>
</dbReference>
<evidence type="ECO:0000313" key="7">
    <source>
        <dbReference type="Proteomes" id="UP000239899"/>
    </source>
</evidence>
<feature type="region of interest" description="Disordered" evidence="4">
    <location>
        <begin position="247"/>
        <end position="270"/>
    </location>
</feature>
<evidence type="ECO:0000256" key="1">
    <source>
        <dbReference type="ARBA" id="ARBA00022723"/>
    </source>
</evidence>
<protein>
    <submittedName>
        <fullName evidence="6">Squamosa promoter-binding 16</fullName>
    </submittedName>
</protein>
<reference evidence="6 7" key="1">
    <citation type="journal article" date="2018" name="Plant J.">
        <title>Genome sequences of Chlorella sorokiniana UTEX 1602 and Micractinium conductrix SAG 241.80: implications to maltose excretion by a green alga.</title>
        <authorList>
            <person name="Arriola M.B."/>
            <person name="Velmurugan N."/>
            <person name="Zhang Y."/>
            <person name="Plunkett M.H."/>
            <person name="Hondzo H."/>
            <person name="Barney B.M."/>
        </authorList>
    </citation>
    <scope>NUCLEOTIDE SEQUENCE [LARGE SCALE GENOMIC DNA]</scope>
    <source>
        <strain evidence="7">UTEX 1602</strain>
    </source>
</reference>
<dbReference type="EMBL" id="LHPG02000023">
    <property type="protein sequence ID" value="PRW20503.1"/>
    <property type="molecule type" value="Genomic_DNA"/>
</dbReference>
<dbReference type="Gene3D" id="4.10.1100.10">
    <property type="entry name" value="Transcription factor, SBP-box domain"/>
    <property type="match status" value="1"/>
</dbReference>